<organism evidence="2 3">
    <name type="scientific">Pseudarcicella hirudinis</name>
    <dbReference type="NCBI Taxonomy" id="1079859"/>
    <lineage>
        <taxon>Bacteria</taxon>
        <taxon>Pseudomonadati</taxon>
        <taxon>Bacteroidota</taxon>
        <taxon>Cytophagia</taxon>
        <taxon>Cytophagales</taxon>
        <taxon>Flectobacillaceae</taxon>
        <taxon>Pseudarcicella</taxon>
    </lineage>
</organism>
<dbReference type="Gene3D" id="3.40.710.10">
    <property type="entry name" value="DD-peptidase/beta-lactamase superfamily"/>
    <property type="match status" value="1"/>
</dbReference>
<accession>A0A1I5Y7U4</accession>
<dbReference type="Proteomes" id="UP000199306">
    <property type="component" value="Unassembled WGS sequence"/>
</dbReference>
<dbReference type="AlphaFoldDB" id="A0A1I5Y7U4"/>
<evidence type="ECO:0000313" key="2">
    <source>
        <dbReference type="EMBL" id="SFQ40302.1"/>
    </source>
</evidence>
<dbReference type="EMBL" id="FOXH01000017">
    <property type="protein sequence ID" value="SFQ40302.1"/>
    <property type="molecule type" value="Genomic_DNA"/>
</dbReference>
<dbReference type="STRING" id="1079859.SAMN04515674_11781"/>
<feature type="region of interest" description="Disordered" evidence="1">
    <location>
        <begin position="62"/>
        <end position="81"/>
    </location>
</feature>
<keyword evidence="3" id="KW-1185">Reference proteome</keyword>
<protein>
    <submittedName>
        <fullName evidence="2">Beta-lactamase</fullName>
    </submittedName>
</protein>
<proteinExistence type="predicted"/>
<sequence>MASVANIIPLPADTLAGTKFKSGELAMQVADCMAELVSGKNREELFQEKIAKPPGMIQTHFTPVDSAGGHAPIPGGGERSTLNDYISIGSEEDYASISDSD</sequence>
<evidence type="ECO:0000313" key="3">
    <source>
        <dbReference type="Proteomes" id="UP000199306"/>
    </source>
</evidence>
<gene>
    <name evidence="2" type="ORF">SAMN04515674_11781</name>
</gene>
<dbReference type="SUPFAM" id="SSF56601">
    <property type="entry name" value="beta-lactamase/transpeptidase-like"/>
    <property type="match status" value="1"/>
</dbReference>
<name>A0A1I5Y7U4_9BACT</name>
<evidence type="ECO:0000256" key="1">
    <source>
        <dbReference type="SAM" id="MobiDB-lite"/>
    </source>
</evidence>
<reference evidence="2 3" key="1">
    <citation type="submission" date="2016-10" db="EMBL/GenBank/DDBJ databases">
        <authorList>
            <person name="de Groot N.N."/>
        </authorList>
    </citation>
    <scope>NUCLEOTIDE SEQUENCE [LARGE SCALE GENOMIC DNA]</scope>
    <source>
        <strain evidence="3">E92,LMG 26720,CCM 7988</strain>
    </source>
</reference>
<dbReference type="InterPro" id="IPR012338">
    <property type="entry name" value="Beta-lactam/transpept-like"/>
</dbReference>